<comment type="caution">
    <text evidence="9">The sequence shown here is derived from an EMBL/GenBank/DDBJ whole genome shotgun (WGS) entry which is preliminary data.</text>
</comment>
<dbReference type="Pfam" id="PF00121">
    <property type="entry name" value="TIM"/>
    <property type="match status" value="1"/>
</dbReference>
<reference evidence="9" key="1">
    <citation type="journal article" date="2021" name="PeerJ">
        <title>Extensive microbial diversity within the chicken gut microbiome revealed by metagenomics and culture.</title>
        <authorList>
            <person name="Gilroy R."/>
            <person name="Ravi A."/>
            <person name="Getino M."/>
            <person name="Pursley I."/>
            <person name="Horton D.L."/>
            <person name="Alikhan N.F."/>
            <person name="Baker D."/>
            <person name="Gharbi K."/>
            <person name="Hall N."/>
            <person name="Watson M."/>
            <person name="Adriaenssens E.M."/>
            <person name="Foster-Nyarko E."/>
            <person name="Jarju S."/>
            <person name="Secka A."/>
            <person name="Antonio M."/>
            <person name="Oren A."/>
            <person name="Chaudhuri R.R."/>
            <person name="La Ragione R."/>
            <person name="Hildebrand F."/>
            <person name="Pallen M.J."/>
        </authorList>
    </citation>
    <scope>NUCLEOTIDE SEQUENCE</scope>
    <source>
        <strain evidence="9">5032</strain>
    </source>
</reference>
<feature type="binding site" evidence="7">
    <location>
        <begin position="8"/>
        <end position="10"/>
    </location>
    <ligand>
        <name>substrate</name>
    </ligand>
</feature>
<organism evidence="9 10">
    <name type="scientific">Candidatus Desulfovibrio intestinavium</name>
    <dbReference type="NCBI Taxonomy" id="2838534"/>
    <lineage>
        <taxon>Bacteria</taxon>
        <taxon>Pseudomonadati</taxon>
        <taxon>Thermodesulfobacteriota</taxon>
        <taxon>Desulfovibrionia</taxon>
        <taxon>Desulfovibrionales</taxon>
        <taxon>Desulfovibrionaceae</taxon>
        <taxon>Desulfovibrio</taxon>
    </lineage>
</organism>
<keyword evidence="4 7" id="KW-0963">Cytoplasm</keyword>
<evidence type="ECO:0000256" key="2">
    <source>
        <dbReference type="ARBA" id="ARBA00007422"/>
    </source>
</evidence>
<dbReference type="InterPro" id="IPR022896">
    <property type="entry name" value="TrioseP_Isoase_bac/euk"/>
</dbReference>
<dbReference type="GO" id="GO:0004807">
    <property type="term" value="F:triose-phosphate isomerase activity"/>
    <property type="evidence" value="ECO:0007669"/>
    <property type="project" value="UniProtKB-UniRule"/>
</dbReference>
<evidence type="ECO:0000256" key="6">
    <source>
        <dbReference type="ARBA" id="ARBA00023235"/>
    </source>
</evidence>
<evidence type="ECO:0000313" key="10">
    <source>
        <dbReference type="Proteomes" id="UP000823821"/>
    </source>
</evidence>
<evidence type="ECO:0000256" key="7">
    <source>
        <dbReference type="HAMAP-Rule" id="MF_00147"/>
    </source>
</evidence>
<dbReference type="InterPro" id="IPR035990">
    <property type="entry name" value="TIM_sf"/>
</dbReference>
<feature type="binding site" evidence="7">
    <location>
        <position position="174"/>
    </location>
    <ligand>
        <name>substrate</name>
    </ligand>
</feature>
<dbReference type="InterPro" id="IPR000652">
    <property type="entry name" value="Triosephosphate_isomerase"/>
</dbReference>
<reference evidence="9" key="2">
    <citation type="submission" date="2021-04" db="EMBL/GenBank/DDBJ databases">
        <authorList>
            <person name="Gilroy R."/>
        </authorList>
    </citation>
    <scope>NUCLEOTIDE SEQUENCE</scope>
    <source>
        <strain evidence="9">5032</strain>
    </source>
</reference>
<dbReference type="GO" id="GO:0006094">
    <property type="term" value="P:gluconeogenesis"/>
    <property type="evidence" value="ECO:0007669"/>
    <property type="project" value="UniProtKB-UniRule"/>
</dbReference>
<feature type="active site" description="Electrophile" evidence="7">
    <location>
        <position position="96"/>
    </location>
</feature>
<keyword evidence="3 7" id="KW-0312">Gluconeogenesis</keyword>
<evidence type="ECO:0000256" key="8">
    <source>
        <dbReference type="RuleBase" id="RU363013"/>
    </source>
</evidence>
<comment type="subunit">
    <text evidence="7 8">Homodimer.</text>
</comment>
<evidence type="ECO:0000256" key="3">
    <source>
        <dbReference type="ARBA" id="ARBA00022432"/>
    </source>
</evidence>
<dbReference type="PROSITE" id="PS00171">
    <property type="entry name" value="TIM_1"/>
    <property type="match status" value="1"/>
</dbReference>
<comment type="function">
    <text evidence="7">Involved in the gluconeogenesis. Catalyzes stereospecifically the conversion of dihydroxyacetone phosphate (DHAP) to D-glyceraldehyde-3-phosphate (G3P).</text>
</comment>
<protein>
    <recommendedName>
        <fullName evidence="7 8">Triosephosphate isomerase</fullName>
        <shortName evidence="7">TIM</shortName>
        <shortName evidence="7">TPI</shortName>
        <ecNumber evidence="7 8">5.3.1.1</ecNumber>
    </recommendedName>
    <alternativeName>
        <fullName evidence="7">Triose-phosphate isomerase</fullName>
    </alternativeName>
</protein>
<evidence type="ECO:0000313" key="9">
    <source>
        <dbReference type="EMBL" id="HJA79194.1"/>
    </source>
</evidence>
<dbReference type="InterPro" id="IPR013785">
    <property type="entry name" value="Aldolase_TIM"/>
</dbReference>
<dbReference type="EC" id="5.3.1.1" evidence="7 8"/>
<feature type="binding site" evidence="7">
    <location>
        <begin position="234"/>
        <end position="235"/>
    </location>
    <ligand>
        <name>substrate</name>
    </ligand>
</feature>
<dbReference type="SUPFAM" id="SSF51351">
    <property type="entry name" value="Triosephosphate isomerase (TIM)"/>
    <property type="match status" value="1"/>
</dbReference>
<comment type="subcellular location">
    <subcellularLocation>
        <location evidence="7 8">Cytoplasm</location>
    </subcellularLocation>
</comment>
<evidence type="ECO:0000256" key="4">
    <source>
        <dbReference type="ARBA" id="ARBA00022490"/>
    </source>
</evidence>
<dbReference type="Proteomes" id="UP000823821">
    <property type="component" value="Unassembled WGS sequence"/>
</dbReference>
<comment type="pathway">
    <text evidence="7 8">Carbohydrate biosynthesis; gluconeogenesis.</text>
</comment>
<feature type="active site" description="Proton acceptor" evidence="7">
    <location>
        <position position="168"/>
    </location>
</feature>
<comment type="catalytic activity">
    <reaction evidence="7 8">
        <text>D-glyceraldehyde 3-phosphate = dihydroxyacetone phosphate</text>
        <dbReference type="Rhea" id="RHEA:18585"/>
        <dbReference type="ChEBI" id="CHEBI:57642"/>
        <dbReference type="ChEBI" id="CHEBI:59776"/>
        <dbReference type="EC" id="5.3.1.1"/>
    </reaction>
</comment>
<dbReference type="NCBIfam" id="TIGR00419">
    <property type="entry name" value="tim"/>
    <property type="match status" value="1"/>
</dbReference>
<evidence type="ECO:0000256" key="1">
    <source>
        <dbReference type="ARBA" id="ARBA00004680"/>
    </source>
</evidence>
<dbReference type="EMBL" id="DWZD01000040">
    <property type="protein sequence ID" value="HJA79194.1"/>
    <property type="molecule type" value="Genomic_DNA"/>
</dbReference>
<dbReference type="HAMAP" id="MF_00147_B">
    <property type="entry name" value="TIM_B"/>
    <property type="match status" value="1"/>
</dbReference>
<proteinExistence type="inferred from homology"/>
<dbReference type="GO" id="GO:0046166">
    <property type="term" value="P:glyceraldehyde-3-phosphate biosynthetic process"/>
    <property type="evidence" value="ECO:0007669"/>
    <property type="project" value="TreeGrafter"/>
</dbReference>
<dbReference type="InterPro" id="IPR020861">
    <property type="entry name" value="Triosephosphate_isomerase_AS"/>
</dbReference>
<keyword evidence="5 7" id="KW-0324">Glycolysis</keyword>
<accession>A0A9D2HNT8</accession>
<dbReference type="PROSITE" id="PS51440">
    <property type="entry name" value="TIM_2"/>
    <property type="match status" value="1"/>
</dbReference>
<comment type="pathway">
    <text evidence="1 7 8">Carbohydrate degradation; glycolysis; D-glyceraldehyde 3-phosphate from glycerone phosphate: step 1/1.</text>
</comment>
<keyword evidence="6 7" id="KW-0413">Isomerase</keyword>
<name>A0A9D2HNT8_9BACT</name>
<feature type="binding site" evidence="7">
    <location>
        <position position="213"/>
    </location>
    <ligand>
        <name>substrate</name>
    </ligand>
</feature>
<sequence length="249" mass="26131">MPKIIAANWKMYKTRAEARETAAALARLLTEKRTDRQVIVYPPFTAIAEAAAALDGLACAAVGAQDVYPAAEGAFTGEISPRMLTDAGATWVLTGHSERRHVLQESDELVGRKTAFALANGLCVMLCIGETLKERESGCLREVLQRQLQAGLAEVAPGDISRLAIAYEPVWAIGTGKVAGPDEAREAHGITRELLRDVLGAAAASVPLLYGGSVKPDNAAGLLALDNVDGLLVGGASLEAESFAKIVLA</sequence>
<dbReference type="PANTHER" id="PTHR21139">
    <property type="entry name" value="TRIOSEPHOSPHATE ISOMERASE"/>
    <property type="match status" value="1"/>
</dbReference>
<dbReference type="FunFam" id="3.20.20.70:FF:000016">
    <property type="entry name" value="Triosephosphate isomerase"/>
    <property type="match status" value="1"/>
</dbReference>
<gene>
    <name evidence="7 9" type="primary">tpiA</name>
    <name evidence="9" type="ORF">H9784_06470</name>
</gene>
<dbReference type="GO" id="GO:0005829">
    <property type="term" value="C:cytosol"/>
    <property type="evidence" value="ECO:0007669"/>
    <property type="project" value="TreeGrafter"/>
</dbReference>
<dbReference type="Gene3D" id="3.20.20.70">
    <property type="entry name" value="Aldolase class I"/>
    <property type="match status" value="1"/>
</dbReference>
<dbReference type="PANTHER" id="PTHR21139:SF42">
    <property type="entry name" value="TRIOSEPHOSPHATE ISOMERASE"/>
    <property type="match status" value="1"/>
</dbReference>
<dbReference type="CDD" id="cd00311">
    <property type="entry name" value="TIM"/>
    <property type="match status" value="1"/>
</dbReference>
<evidence type="ECO:0000256" key="5">
    <source>
        <dbReference type="ARBA" id="ARBA00023152"/>
    </source>
</evidence>
<dbReference type="GO" id="GO:0019563">
    <property type="term" value="P:glycerol catabolic process"/>
    <property type="evidence" value="ECO:0007669"/>
    <property type="project" value="TreeGrafter"/>
</dbReference>
<dbReference type="AlphaFoldDB" id="A0A9D2HNT8"/>
<comment type="similarity">
    <text evidence="2 7 8">Belongs to the triosephosphate isomerase family.</text>
</comment>
<dbReference type="GO" id="GO:0006096">
    <property type="term" value="P:glycolytic process"/>
    <property type="evidence" value="ECO:0007669"/>
    <property type="project" value="UniProtKB-UniRule"/>
</dbReference>